<dbReference type="AlphaFoldDB" id="A0A9P3LMM5"/>
<dbReference type="Proteomes" id="UP000703269">
    <property type="component" value="Unassembled WGS sequence"/>
</dbReference>
<feature type="compositionally biased region" description="Basic and acidic residues" evidence="1">
    <location>
        <begin position="361"/>
        <end position="373"/>
    </location>
</feature>
<organism evidence="2 3">
    <name type="scientific">Phanerochaete sordida</name>
    <dbReference type="NCBI Taxonomy" id="48140"/>
    <lineage>
        <taxon>Eukaryota</taxon>
        <taxon>Fungi</taxon>
        <taxon>Dikarya</taxon>
        <taxon>Basidiomycota</taxon>
        <taxon>Agaricomycotina</taxon>
        <taxon>Agaricomycetes</taxon>
        <taxon>Polyporales</taxon>
        <taxon>Phanerochaetaceae</taxon>
        <taxon>Phanerochaete</taxon>
    </lineage>
</organism>
<evidence type="ECO:0000313" key="3">
    <source>
        <dbReference type="Proteomes" id="UP000703269"/>
    </source>
</evidence>
<feature type="region of interest" description="Disordered" evidence="1">
    <location>
        <begin position="1"/>
        <end position="20"/>
    </location>
</feature>
<sequence length="379" mass="40866">MSGPARSQPRSGSSSTGIPSFTRALSPSMAGLVFGEQMGFNANEERFAISLARCTSLNDVQATVPTSYRVVTDPALASVYHDVERRVDIEAQHERLRQHKASGSLPSWLKGLAKPPALQFTKPFLDTLGGDSEFSALAKTTMETAVRSFLDAAIAEKKKELDFYVARTEPLQGIANLLRVVDGFWAAKLEPRHQVLKIVAGANAPSANDLVGPNAQELHGLVTDPAMQKQHENIRRSVGRLHAAVVSLVLNRALIQQARNKSKEELKQAADVEMAVDDESSTAATKRLEQQVQDLTKTVNALAKGETKARGTPSTAQAHKRKVSASAPGKAGPSKRPNTKPGHMTSYVVPRPQAHAQAQARVDRVKKSKDPKGKGKAKA</sequence>
<name>A0A9P3LMM5_9APHY</name>
<evidence type="ECO:0000256" key="1">
    <source>
        <dbReference type="SAM" id="MobiDB-lite"/>
    </source>
</evidence>
<comment type="caution">
    <text evidence="2">The sequence shown here is derived from an EMBL/GenBank/DDBJ whole genome shotgun (WGS) entry which is preliminary data.</text>
</comment>
<feature type="region of interest" description="Disordered" evidence="1">
    <location>
        <begin position="302"/>
        <end position="379"/>
    </location>
</feature>
<proteinExistence type="predicted"/>
<protein>
    <submittedName>
        <fullName evidence="2">Uncharacterized protein</fullName>
    </submittedName>
</protein>
<evidence type="ECO:0000313" key="2">
    <source>
        <dbReference type="EMBL" id="GJF01009.1"/>
    </source>
</evidence>
<gene>
    <name evidence="2" type="ORF">PsYK624_173140</name>
</gene>
<dbReference type="EMBL" id="BPQB01000299">
    <property type="protein sequence ID" value="GJF01009.1"/>
    <property type="molecule type" value="Genomic_DNA"/>
</dbReference>
<accession>A0A9P3LMM5</accession>
<dbReference type="OrthoDB" id="3252737at2759"/>
<feature type="compositionally biased region" description="Polar residues" evidence="1">
    <location>
        <begin position="8"/>
        <end position="20"/>
    </location>
</feature>
<reference evidence="2 3" key="1">
    <citation type="submission" date="2021-08" db="EMBL/GenBank/DDBJ databases">
        <title>Draft Genome Sequence of Phanerochaete sordida strain YK-624.</title>
        <authorList>
            <person name="Mori T."/>
            <person name="Dohra H."/>
            <person name="Suzuki T."/>
            <person name="Kawagishi H."/>
            <person name="Hirai H."/>
        </authorList>
    </citation>
    <scope>NUCLEOTIDE SEQUENCE [LARGE SCALE GENOMIC DNA]</scope>
    <source>
        <strain evidence="2 3">YK-624</strain>
    </source>
</reference>
<keyword evidence="3" id="KW-1185">Reference proteome</keyword>